<dbReference type="InterPro" id="IPR036397">
    <property type="entry name" value="RNaseH_sf"/>
</dbReference>
<dbReference type="Gene3D" id="1.10.150.20">
    <property type="entry name" value="5' to 3' exonuclease, C-terminal subdomain"/>
    <property type="match status" value="1"/>
</dbReference>
<dbReference type="InterPro" id="IPR043502">
    <property type="entry name" value="DNA/RNA_pol_sf"/>
</dbReference>
<protein>
    <recommendedName>
        <fullName evidence="3">DNA polymerase I</fullName>
        <ecNumber evidence="2">2.7.7.7</ecNumber>
    </recommendedName>
</protein>
<gene>
    <name evidence="12" type="ORF">KTT_51630</name>
</gene>
<evidence type="ECO:0000259" key="11">
    <source>
        <dbReference type="SMART" id="SM00482"/>
    </source>
</evidence>
<dbReference type="GO" id="GO:0006302">
    <property type="term" value="P:double-strand break repair"/>
    <property type="evidence" value="ECO:0007669"/>
    <property type="project" value="TreeGrafter"/>
</dbReference>
<dbReference type="InterPro" id="IPR012337">
    <property type="entry name" value="RNaseH-like_sf"/>
</dbReference>
<dbReference type="InterPro" id="IPR002298">
    <property type="entry name" value="DNA_polymerase_A"/>
</dbReference>
<dbReference type="Pfam" id="PF01612">
    <property type="entry name" value="DNA_pol_A_exo1"/>
    <property type="match status" value="1"/>
</dbReference>
<dbReference type="Pfam" id="PF00476">
    <property type="entry name" value="DNA_pol_A"/>
    <property type="match status" value="1"/>
</dbReference>
<evidence type="ECO:0000313" key="13">
    <source>
        <dbReference type="Proteomes" id="UP000287352"/>
    </source>
</evidence>
<evidence type="ECO:0000256" key="3">
    <source>
        <dbReference type="ARBA" id="ARBA00020311"/>
    </source>
</evidence>
<proteinExistence type="inferred from homology"/>
<dbReference type="SUPFAM" id="SSF56672">
    <property type="entry name" value="DNA/RNA polymerases"/>
    <property type="match status" value="1"/>
</dbReference>
<keyword evidence="12" id="KW-0540">Nuclease</keyword>
<dbReference type="Gene3D" id="3.30.70.370">
    <property type="match status" value="1"/>
</dbReference>
<dbReference type="PANTHER" id="PTHR10133">
    <property type="entry name" value="DNA POLYMERASE I"/>
    <property type="match status" value="1"/>
</dbReference>
<keyword evidence="12" id="KW-0378">Hydrolase</keyword>
<evidence type="ECO:0000259" key="10">
    <source>
        <dbReference type="SMART" id="SM00474"/>
    </source>
</evidence>
<dbReference type="FunFam" id="1.10.150.20:FF:000002">
    <property type="entry name" value="DNA polymerase I"/>
    <property type="match status" value="1"/>
</dbReference>
<dbReference type="InterPro" id="IPR044894">
    <property type="entry name" value="TubC_N_sf"/>
</dbReference>
<dbReference type="PROSITE" id="PS00447">
    <property type="entry name" value="DNA_POLYMERASE_A"/>
    <property type="match status" value="1"/>
</dbReference>
<dbReference type="OrthoDB" id="4053at2"/>
<reference evidence="13" key="1">
    <citation type="submission" date="2018-12" db="EMBL/GenBank/DDBJ databases">
        <title>Tengunoibacter tsumagoiensis gen. nov., sp. nov., Dictyobacter kobayashii sp. nov., D. alpinus sp. nov., and D. joshuensis sp. nov. and description of Dictyobacteraceae fam. nov. within the order Ktedonobacterales isolated from Tengu-no-mugimeshi.</title>
        <authorList>
            <person name="Wang C.M."/>
            <person name="Zheng Y."/>
            <person name="Sakai Y."/>
            <person name="Toyoda A."/>
            <person name="Minakuchi Y."/>
            <person name="Abe K."/>
            <person name="Yokota A."/>
            <person name="Yabe S."/>
        </authorList>
    </citation>
    <scope>NUCLEOTIDE SEQUENCE [LARGE SCALE GENOMIC DNA]</scope>
    <source>
        <strain evidence="13">Uno3</strain>
    </source>
</reference>
<dbReference type="PANTHER" id="PTHR10133:SF27">
    <property type="entry name" value="DNA POLYMERASE NU"/>
    <property type="match status" value="1"/>
</dbReference>
<dbReference type="GO" id="GO:0006261">
    <property type="term" value="P:DNA-templated DNA replication"/>
    <property type="evidence" value="ECO:0007669"/>
    <property type="project" value="InterPro"/>
</dbReference>
<evidence type="ECO:0000256" key="4">
    <source>
        <dbReference type="ARBA" id="ARBA00022679"/>
    </source>
</evidence>
<dbReference type="InterPro" id="IPR041464">
    <property type="entry name" value="TubC_N"/>
</dbReference>
<evidence type="ECO:0000256" key="1">
    <source>
        <dbReference type="ARBA" id="ARBA00007705"/>
    </source>
</evidence>
<organism evidence="12 13">
    <name type="scientific">Tengunoibacter tsumagoiensis</name>
    <dbReference type="NCBI Taxonomy" id="2014871"/>
    <lineage>
        <taxon>Bacteria</taxon>
        <taxon>Bacillati</taxon>
        <taxon>Chloroflexota</taxon>
        <taxon>Ktedonobacteria</taxon>
        <taxon>Ktedonobacterales</taxon>
        <taxon>Dictyobacteraceae</taxon>
        <taxon>Tengunoibacter</taxon>
    </lineage>
</organism>
<dbReference type="Pfam" id="PF18563">
    <property type="entry name" value="TubC_N"/>
    <property type="match status" value="1"/>
</dbReference>
<evidence type="ECO:0000313" key="12">
    <source>
        <dbReference type="EMBL" id="GCE15304.1"/>
    </source>
</evidence>
<evidence type="ECO:0000256" key="9">
    <source>
        <dbReference type="ARBA" id="ARBA00049244"/>
    </source>
</evidence>
<name>A0A402A819_9CHLR</name>
<comment type="similarity">
    <text evidence="1">Belongs to the DNA polymerase type-A family.</text>
</comment>
<dbReference type="SMART" id="SM00474">
    <property type="entry name" value="35EXOc"/>
    <property type="match status" value="1"/>
</dbReference>
<evidence type="ECO:0000256" key="6">
    <source>
        <dbReference type="ARBA" id="ARBA00022705"/>
    </source>
</evidence>
<comment type="catalytic activity">
    <reaction evidence="9">
        <text>DNA(n) + a 2'-deoxyribonucleoside 5'-triphosphate = DNA(n+1) + diphosphate</text>
        <dbReference type="Rhea" id="RHEA:22508"/>
        <dbReference type="Rhea" id="RHEA-COMP:17339"/>
        <dbReference type="Rhea" id="RHEA-COMP:17340"/>
        <dbReference type="ChEBI" id="CHEBI:33019"/>
        <dbReference type="ChEBI" id="CHEBI:61560"/>
        <dbReference type="ChEBI" id="CHEBI:173112"/>
        <dbReference type="EC" id="2.7.7.7"/>
    </reaction>
</comment>
<comment type="caution">
    <text evidence="12">The sequence shown here is derived from an EMBL/GenBank/DDBJ whole genome shotgun (WGS) entry which is preliminary data.</text>
</comment>
<dbReference type="RefSeq" id="WP_126582785.1">
    <property type="nucleotide sequence ID" value="NZ_BIFR01000002.1"/>
</dbReference>
<evidence type="ECO:0000256" key="2">
    <source>
        <dbReference type="ARBA" id="ARBA00012417"/>
    </source>
</evidence>
<dbReference type="Proteomes" id="UP000287352">
    <property type="component" value="Unassembled WGS sequence"/>
</dbReference>
<dbReference type="InterPro" id="IPR019760">
    <property type="entry name" value="DNA-dir_DNA_pol_A_CS"/>
</dbReference>
<evidence type="ECO:0000256" key="7">
    <source>
        <dbReference type="ARBA" id="ARBA00022932"/>
    </source>
</evidence>
<evidence type="ECO:0000256" key="5">
    <source>
        <dbReference type="ARBA" id="ARBA00022695"/>
    </source>
</evidence>
<dbReference type="GO" id="GO:0008408">
    <property type="term" value="F:3'-5' exonuclease activity"/>
    <property type="evidence" value="ECO:0007669"/>
    <property type="project" value="InterPro"/>
</dbReference>
<keyword evidence="13" id="KW-1185">Reference proteome</keyword>
<dbReference type="GO" id="GO:0003887">
    <property type="term" value="F:DNA-directed DNA polymerase activity"/>
    <property type="evidence" value="ECO:0007669"/>
    <property type="project" value="UniProtKB-KW"/>
</dbReference>
<dbReference type="GO" id="GO:0003677">
    <property type="term" value="F:DNA binding"/>
    <property type="evidence" value="ECO:0007669"/>
    <property type="project" value="UniProtKB-KW"/>
</dbReference>
<keyword evidence="6" id="KW-0235">DNA replication</keyword>
<accession>A0A402A819</accession>
<evidence type="ECO:0000256" key="8">
    <source>
        <dbReference type="ARBA" id="ARBA00023125"/>
    </source>
</evidence>
<dbReference type="SUPFAM" id="SSF53098">
    <property type="entry name" value="Ribonuclease H-like"/>
    <property type="match status" value="1"/>
</dbReference>
<dbReference type="AlphaFoldDB" id="A0A402A819"/>
<feature type="domain" description="3'-5' exonuclease" evidence="10">
    <location>
        <begin position="115"/>
        <end position="303"/>
    </location>
</feature>
<dbReference type="Gene3D" id="1.10.10.1830">
    <property type="entry name" value="Non-ribosomal peptide synthase, adenylation domain"/>
    <property type="match status" value="1"/>
</dbReference>
<dbReference type="PRINTS" id="PR00868">
    <property type="entry name" value="DNAPOLI"/>
</dbReference>
<keyword evidence="4" id="KW-0808">Transferase</keyword>
<keyword evidence="12" id="KW-0269">Exonuclease</keyword>
<dbReference type="EMBL" id="BIFR01000002">
    <property type="protein sequence ID" value="GCE15304.1"/>
    <property type="molecule type" value="Genomic_DNA"/>
</dbReference>
<keyword evidence="7" id="KW-0239">DNA-directed DNA polymerase</keyword>
<dbReference type="SMART" id="SM00482">
    <property type="entry name" value="POLAc"/>
    <property type="match status" value="1"/>
</dbReference>
<dbReference type="InterPro" id="IPR001098">
    <property type="entry name" value="DNA-dir_DNA_pol_A_palm_dom"/>
</dbReference>
<feature type="domain" description="DNA-directed DNA polymerase family A palm" evidence="11">
    <location>
        <begin position="492"/>
        <end position="703"/>
    </location>
</feature>
<sequence length="742" mass="84570">MIIHEIIEKLHEKGVQLSIMGETTLRVEAPEGSLTEVQWEWLAKKKPILIEYLQKKRAVETSNTTASKEETCAHCKNTVEYYSDTGVPSCKHHRLLISEQQCATLPALKRITQTDFFLQDIEEIQQCLSREKKPICLDLETTGLKAHKEKIISLALGRPGQVFLLDLRPYYGLSAEWQAQWRYALRTLLQQADVTWVGHNLKFDAGFLQVHFGIQLCKMYDTMLVEQLIHGVGLLDPDVPVNLQAVATRYRLPVRKEARQWFAGLDLRPEEWAAPFPPEQLAYMIQDIQVPYQIGQLQQKQLQKNDLKRIVAIENQAIPAITALEQRGVLIDQTLWREILATKYERQLHLEAELTELLSTAFSNKGPQRSSSYQQTMVAWDEVSPRPPRGPEINLKSSVQLLKGLNAMGIEVSSTSEDTLEPLAGTFPVIAKLLQWKKLQKFRSAFGENLLEMIDSDGRLRCDYAQIGALSGRIICSRPNLQQIPSKEKNEDENIRRCFIAPPGHKLLKADLSNIELRILAEVANDETLLRMFAEGADLHEETARLMFNLPPETDTRKHLYKGQYPARALAKTINYGLAYGMGARGLANRAGIPEDVAKQLMETYFQTYSGIARWLRITAQQTLRRGYGVTLAGRRRPFIVNEKTDRATRASMERSAKNHPIQGTNADIMKRMLHLLQKNLPSEVTLVLAVHDEVVLECPDHLLEPAEQILKQAMEQACRDFLKVVHIPEAEVLIDEYWRKE</sequence>
<dbReference type="InterPro" id="IPR002562">
    <property type="entry name" value="3'-5'_exonuclease_dom"/>
</dbReference>
<dbReference type="Gene3D" id="1.20.1060.10">
    <property type="entry name" value="Taq DNA Polymerase, Chain T, domain 4"/>
    <property type="match status" value="1"/>
</dbReference>
<keyword evidence="8" id="KW-0238">DNA-binding</keyword>
<dbReference type="EC" id="2.7.7.7" evidence="2"/>
<keyword evidence="5" id="KW-0548">Nucleotidyltransferase</keyword>
<dbReference type="Gene3D" id="3.30.420.10">
    <property type="entry name" value="Ribonuclease H-like superfamily/Ribonuclease H"/>
    <property type="match status" value="1"/>
</dbReference>